<dbReference type="PATRIC" id="fig|89059.3.peg.1733"/>
<dbReference type="Pfam" id="PF00248">
    <property type="entry name" value="Aldo_ket_red"/>
    <property type="match status" value="1"/>
</dbReference>
<dbReference type="AlphaFoldDB" id="A0A0R2JYZ2"/>
<feature type="domain" description="NADP-dependent oxidoreductase" evidence="1">
    <location>
        <begin position="49"/>
        <end position="335"/>
    </location>
</feature>
<evidence type="ECO:0000259" key="1">
    <source>
        <dbReference type="Pfam" id="PF00248"/>
    </source>
</evidence>
<dbReference type="SUPFAM" id="SSF51430">
    <property type="entry name" value="NAD(P)-linked oxidoreductase"/>
    <property type="match status" value="1"/>
</dbReference>
<dbReference type="Proteomes" id="UP000051491">
    <property type="component" value="Unassembled WGS sequence"/>
</dbReference>
<dbReference type="InterPro" id="IPR023210">
    <property type="entry name" value="NADP_OxRdtase_dom"/>
</dbReference>
<dbReference type="InterPro" id="IPR036812">
    <property type="entry name" value="NAD(P)_OxRdtase_dom_sf"/>
</dbReference>
<evidence type="ECO:0000313" key="3">
    <source>
        <dbReference type="Proteomes" id="UP000051491"/>
    </source>
</evidence>
<dbReference type="CDD" id="cd19092">
    <property type="entry name" value="AKR_BsYcsN_EcYdhF-like"/>
    <property type="match status" value="1"/>
</dbReference>
<comment type="caution">
    <text evidence="2">The sequence shown here is derived from an EMBL/GenBank/DDBJ whole genome shotgun (WGS) entry which is preliminary data.</text>
</comment>
<organism evidence="2 3">
    <name type="scientific">Ligilactobacillus acidipiscis</name>
    <dbReference type="NCBI Taxonomy" id="89059"/>
    <lineage>
        <taxon>Bacteria</taxon>
        <taxon>Bacillati</taxon>
        <taxon>Bacillota</taxon>
        <taxon>Bacilli</taxon>
        <taxon>Lactobacillales</taxon>
        <taxon>Lactobacillaceae</taxon>
        <taxon>Ligilactobacillus</taxon>
    </lineage>
</organism>
<accession>A0A0R2JYZ2</accession>
<name>A0A0R2JYZ2_9LACO</name>
<reference evidence="2 3" key="1">
    <citation type="journal article" date="2015" name="Genome Announc.">
        <title>Expanding the biotechnology potential of lactobacilli through comparative genomics of 213 strains and associated genera.</title>
        <authorList>
            <person name="Sun Z."/>
            <person name="Harris H.M."/>
            <person name="McCann A."/>
            <person name="Guo C."/>
            <person name="Argimon S."/>
            <person name="Zhang W."/>
            <person name="Yang X."/>
            <person name="Jeffery I.B."/>
            <person name="Cooney J.C."/>
            <person name="Kagawa T.F."/>
            <person name="Liu W."/>
            <person name="Song Y."/>
            <person name="Salvetti E."/>
            <person name="Wrobel A."/>
            <person name="Rasinkangas P."/>
            <person name="Parkhill J."/>
            <person name="Rea M.C."/>
            <person name="O'Sullivan O."/>
            <person name="Ritari J."/>
            <person name="Douillard F.P."/>
            <person name="Paul Ross R."/>
            <person name="Yang R."/>
            <person name="Briner A.E."/>
            <person name="Felis G.E."/>
            <person name="de Vos W.M."/>
            <person name="Barrangou R."/>
            <person name="Klaenhammer T.R."/>
            <person name="Caufield P.W."/>
            <person name="Cui Y."/>
            <person name="Zhang H."/>
            <person name="O'Toole P.W."/>
        </authorList>
    </citation>
    <scope>NUCLEOTIDE SEQUENCE [LARGE SCALE GENOMIC DNA]</scope>
    <source>
        <strain evidence="2 3">DSM 15353</strain>
    </source>
</reference>
<dbReference type="PANTHER" id="PTHR43364">
    <property type="entry name" value="NADH-SPECIFIC METHYLGLYOXAL REDUCTASE-RELATED"/>
    <property type="match status" value="1"/>
</dbReference>
<dbReference type="InterPro" id="IPR050523">
    <property type="entry name" value="AKR_Detox_Biosynth"/>
</dbReference>
<evidence type="ECO:0000313" key="2">
    <source>
        <dbReference type="EMBL" id="KRN82403.1"/>
    </source>
</evidence>
<proteinExistence type="predicted"/>
<dbReference type="GO" id="GO:0005829">
    <property type="term" value="C:cytosol"/>
    <property type="evidence" value="ECO:0007669"/>
    <property type="project" value="TreeGrafter"/>
</dbReference>
<gene>
    <name evidence="2" type="ORF">IV43_GL001625</name>
</gene>
<dbReference type="Gene3D" id="3.20.20.100">
    <property type="entry name" value="NADP-dependent oxidoreductase domain"/>
    <property type="match status" value="1"/>
</dbReference>
<sequence length="347" mass="38118">MQKLYTSIIVEIIGICVFKKYFSHDLKKRGGSHRMKDVKIGGTGFAGSEIILGIMRMDALSVDDAVKVLETAKDLGINFIDSADIYGNGKAEEVFGTALKKSSLSADDFCIQSKGGIFNDPDKGFETTRYDFSKKHLLATVDGILQRMGVDNLDSFLLHRPDALMDPAEVASAFDDLQNSGKVRHFGVSNMNSGQVALLQSAVSQKLLINQLQFSVMHTGPIDFDLHTNMTDARSIDHDGGILEYSQLHNMTIQAWSPFQYGQIEGTFINNPDFPEVNAALQKIADKYGVSKNAIGAAWILRHPAQFQVIAGTMNPEHLKDTAAGADIHLTNQEWYDVYLAAGNDLP</sequence>
<dbReference type="PANTHER" id="PTHR43364:SF1">
    <property type="entry name" value="OXIDOREDUCTASE YDHF"/>
    <property type="match status" value="1"/>
</dbReference>
<dbReference type="EMBL" id="JQBK01000051">
    <property type="protein sequence ID" value="KRN82403.1"/>
    <property type="molecule type" value="Genomic_DNA"/>
</dbReference>
<dbReference type="STRING" id="89059.LAC1533_2089"/>
<protein>
    <submittedName>
        <fullName evidence="2">Oxidoreductase</fullName>
    </submittedName>
</protein>